<gene>
    <name evidence="2" type="ORF">CEV31_0081</name>
</gene>
<dbReference type="RefSeq" id="WP_094504944.1">
    <property type="nucleotide sequence ID" value="NZ_NNRJ01000002.1"/>
</dbReference>
<evidence type="ECO:0000313" key="3">
    <source>
        <dbReference type="Proteomes" id="UP000215590"/>
    </source>
</evidence>
<dbReference type="InterPro" id="IPR008893">
    <property type="entry name" value="WGR_domain"/>
</dbReference>
<dbReference type="InterPro" id="IPR049809">
    <property type="entry name" value="YehF/YfeS-like_WGR"/>
</dbReference>
<comment type="caution">
    <text evidence="2">The sequence shown here is derived from an EMBL/GenBank/DDBJ whole genome shotgun (WGS) entry which is preliminary data.</text>
</comment>
<accession>A0A256G786</accession>
<dbReference type="OrthoDB" id="5801306at2"/>
<dbReference type="InterPro" id="IPR036930">
    <property type="entry name" value="WGR_dom_sf"/>
</dbReference>
<evidence type="ECO:0000313" key="2">
    <source>
        <dbReference type="EMBL" id="OYR23005.1"/>
    </source>
</evidence>
<feature type="domain" description="WGR" evidence="1">
    <location>
        <begin position="4"/>
        <end position="81"/>
    </location>
</feature>
<reference evidence="2 3" key="1">
    <citation type="submission" date="2017-07" db="EMBL/GenBank/DDBJ databases">
        <title>Phylogenetic study on the rhizospheric bacterium Ochrobactrum sp. A44.</title>
        <authorList>
            <person name="Krzyzanowska D.M."/>
            <person name="Ossowicki A."/>
            <person name="Rajewska M."/>
            <person name="Maciag T."/>
            <person name="Kaczynski Z."/>
            <person name="Czerwicka M."/>
            <person name="Jafra S."/>
        </authorList>
    </citation>
    <scope>NUCLEOTIDE SEQUENCE [LARGE SCALE GENOMIC DNA]</scope>
    <source>
        <strain evidence="2 3">DSM 7216</strain>
    </source>
</reference>
<proteinExistence type="predicted"/>
<dbReference type="Gene3D" id="2.20.140.10">
    <property type="entry name" value="WGR domain"/>
    <property type="match status" value="1"/>
</dbReference>
<evidence type="ECO:0000259" key="1">
    <source>
        <dbReference type="PROSITE" id="PS51977"/>
    </source>
</evidence>
<keyword evidence="3" id="KW-1185">Reference proteome</keyword>
<name>A0A256G786_9HYPH</name>
<dbReference type="EMBL" id="NNRJ01000002">
    <property type="protein sequence ID" value="OYR23005.1"/>
    <property type="molecule type" value="Genomic_DNA"/>
</dbReference>
<dbReference type="SMART" id="SM00773">
    <property type="entry name" value="WGR"/>
    <property type="match status" value="1"/>
</dbReference>
<dbReference type="Proteomes" id="UP000215590">
    <property type="component" value="Unassembled WGS sequence"/>
</dbReference>
<dbReference type="AlphaFoldDB" id="A0A256G786"/>
<dbReference type="CDD" id="cd07996">
    <property type="entry name" value="WGR_MMR_like"/>
    <property type="match status" value="1"/>
</dbReference>
<dbReference type="SUPFAM" id="SSF142921">
    <property type="entry name" value="WGR domain-like"/>
    <property type="match status" value="1"/>
</dbReference>
<organism evidence="2 3">
    <name type="scientific">Brucella thiophenivorans</name>
    <dbReference type="NCBI Taxonomy" id="571255"/>
    <lineage>
        <taxon>Bacteria</taxon>
        <taxon>Pseudomonadati</taxon>
        <taxon>Pseudomonadota</taxon>
        <taxon>Alphaproteobacteria</taxon>
        <taxon>Hyphomicrobiales</taxon>
        <taxon>Brucellaceae</taxon>
        <taxon>Brucella/Ochrobactrum group</taxon>
        <taxon>Brucella</taxon>
    </lineage>
</organism>
<dbReference type="PROSITE" id="PS51977">
    <property type="entry name" value="WGR"/>
    <property type="match status" value="1"/>
</dbReference>
<dbReference type="Pfam" id="PF05406">
    <property type="entry name" value="WGR"/>
    <property type="match status" value="1"/>
</dbReference>
<protein>
    <submittedName>
        <fullName evidence="2">WGR domain protein</fullName>
    </submittedName>
</protein>
<sequence length="81" mass="9389">MTNTTFMHVDLQRRNPSQNMARFYGLSVETDLFGLWVLTRNWGRIGSFGQSKCQSFDSSQDACSALDRLHRQKLKRGYMPV</sequence>